<dbReference type="Gene3D" id="3.90.550.20">
    <property type="match status" value="1"/>
</dbReference>
<comment type="caution">
    <text evidence="3">The sequence shown here is derived from an EMBL/GenBank/DDBJ whole genome shotgun (WGS) entry which is preliminary data.</text>
</comment>
<feature type="domain" description="Alpha 1,4-glycosyltransferase" evidence="2">
    <location>
        <begin position="180"/>
        <end position="223"/>
    </location>
</feature>
<evidence type="ECO:0000259" key="2">
    <source>
        <dbReference type="Pfam" id="PF04572"/>
    </source>
</evidence>
<dbReference type="Pfam" id="PF04572">
    <property type="entry name" value="Gb3_synth"/>
    <property type="match status" value="1"/>
</dbReference>
<sequence length="248" mass="29149">MSKIKVKTLWISSIFEDMQKLCMQSFLNVGCEVEIYTYSPIKNIPNGVKLMNANEIIPKQYIFRDFHNSYATFSDWFRIKLLFLKGGWWVDSDMLCIKPFEIESEYVFATEKVMGNFEEIVTISNCVIKMEKRSVLGERLLLDIEKKVSAIQDKTQITWTEIGAKCLSEKIFQNNYTDYVVSPEVFCPVDYLNYKDMFSNRNFDLSDLTYGIHLWNKMWEWSKNNPLKEVDVNSPIYKVLENAGYKSL</sequence>
<organism evidence="3 4">
    <name type="scientific">Sphingobacterium populi</name>
    <dbReference type="NCBI Taxonomy" id="1812824"/>
    <lineage>
        <taxon>Bacteria</taxon>
        <taxon>Pseudomonadati</taxon>
        <taxon>Bacteroidota</taxon>
        <taxon>Sphingobacteriia</taxon>
        <taxon>Sphingobacteriales</taxon>
        <taxon>Sphingobacteriaceae</taxon>
        <taxon>Sphingobacterium</taxon>
    </lineage>
</organism>
<dbReference type="InterPro" id="IPR029044">
    <property type="entry name" value="Nucleotide-diphossugar_trans"/>
</dbReference>
<dbReference type="SUPFAM" id="SSF53448">
    <property type="entry name" value="Nucleotide-diphospho-sugar transferases"/>
    <property type="match status" value="1"/>
</dbReference>
<accession>A0ABW5U971</accession>
<dbReference type="InterPro" id="IPR051981">
    <property type="entry name" value="Glycosyltransf_32"/>
</dbReference>
<name>A0ABW5U971_9SPHI</name>
<dbReference type="InterPro" id="IPR008441">
    <property type="entry name" value="AfumC-like_glycosyl_Trfase"/>
</dbReference>
<protein>
    <submittedName>
        <fullName evidence="3">Capsular polysaccharide synthesis protein</fullName>
    </submittedName>
</protein>
<evidence type="ECO:0000313" key="4">
    <source>
        <dbReference type="Proteomes" id="UP001597418"/>
    </source>
</evidence>
<evidence type="ECO:0000313" key="3">
    <source>
        <dbReference type="EMBL" id="MFD2742456.1"/>
    </source>
</evidence>
<evidence type="ECO:0000256" key="1">
    <source>
        <dbReference type="ARBA" id="ARBA00022679"/>
    </source>
</evidence>
<dbReference type="RefSeq" id="WP_380883791.1">
    <property type="nucleotide sequence ID" value="NZ_JBHUMB010000005.1"/>
</dbReference>
<reference evidence="4" key="1">
    <citation type="journal article" date="2019" name="Int. J. Syst. Evol. Microbiol.">
        <title>The Global Catalogue of Microorganisms (GCM) 10K type strain sequencing project: providing services to taxonomists for standard genome sequencing and annotation.</title>
        <authorList>
            <consortium name="The Broad Institute Genomics Platform"/>
            <consortium name="The Broad Institute Genome Sequencing Center for Infectious Disease"/>
            <person name="Wu L."/>
            <person name="Ma J."/>
        </authorList>
    </citation>
    <scope>NUCLEOTIDE SEQUENCE [LARGE SCALE GENOMIC DNA]</scope>
    <source>
        <strain evidence="4">KCTC 42247</strain>
    </source>
</reference>
<keyword evidence="4" id="KW-1185">Reference proteome</keyword>
<dbReference type="PANTHER" id="PTHR12042:SF21">
    <property type="entry name" value="ALPHA1,4-GALACTOSYLTRANSFERASE 1-RELATED"/>
    <property type="match status" value="1"/>
</dbReference>
<proteinExistence type="predicted"/>
<dbReference type="InterPro" id="IPR007652">
    <property type="entry name" value="A1-4-GlycosylTfrase_dom"/>
</dbReference>
<dbReference type="Pfam" id="PF05704">
    <property type="entry name" value="Caps_synth"/>
    <property type="match status" value="1"/>
</dbReference>
<gene>
    <name evidence="3" type="ORF">ACFSQ6_03535</name>
</gene>
<dbReference type="Proteomes" id="UP001597418">
    <property type="component" value="Unassembled WGS sequence"/>
</dbReference>
<dbReference type="PANTHER" id="PTHR12042">
    <property type="entry name" value="LACTOSYLCERAMIDE 4-ALPHA-GALACTOSYLTRANSFERASE ALPHA- 1,4-GALACTOSYLTRANSFERASE"/>
    <property type="match status" value="1"/>
</dbReference>
<keyword evidence="1" id="KW-0808">Transferase</keyword>
<dbReference type="EMBL" id="JBHUMB010000005">
    <property type="protein sequence ID" value="MFD2742456.1"/>
    <property type="molecule type" value="Genomic_DNA"/>
</dbReference>